<dbReference type="STRING" id="554065.E1Z6S7"/>
<dbReference type="AlphaFoldDB" id="E1Z6S7"/>
<proteinExistence type="predicted"/>
<protein>
    <submittedName>
        <fullName evidence="1">Uncharacterized protein</fullName>
    </submittedName>
</protein>
<accession>E1Z6S7</accession>
<keyword evidence="2" id="KW-1185">Reference proteome</keyword>
<sequence>MLADAEGLTATNRRMMPTVGCEADAIAYTQAACKLFQSSTDTGAATVAPDGSYSQGPHDISAADCTKAALEQCLVVEPRRRRLRVVHNLRRTGGEGRWVLDSVEVHNERYDSPYRGKVELSGCGGGMKAFAGDQRLAAEAVQGSWEASGVRYSVDGDASGQCSREAVSGEGWSAEDVVATGLLLHPLQAWSACDIRGEDVTVTAGVLLDEGGSSMAVATRRLVAGRLVAAELLTLTRKAA</sequence>
<gene>
    <name evidence="1" type="ORF">CHLNCDRAFT_140331</name>
</gene>
<dbReference type="EMBL" id="GL433837">
    <property type="protein sequence ID" value="EFN58401.1"/>
    <property type="molecule type" value="Genomic_DNA"/>
</dbReference>
<dbReference type="OMA" id="EVHNERY"/>
<dbReference type="KEGG" id="cvr:CHLNCDRAFT_140331"/>
<name>E1Z6S7_CHLVA</name>
<dbReference type="Proteomes" id="UP000008141">
    <property type="component" value="Unassembled WGS sequence"/>
</dbReference>
<dbReference type="InParanoid" id="E1Z6S7"/>
<reference evidence="1 2" key="1">
    <citation type="journal article" date="2010" name="Plant Cell">
        <title>The Chlorella variabilis NC64A genome reveals adaptation to photosymbiosis, coevolution with viruses, and cryptic sex.</title>
        <authorList>
            <person name="Blanc G."/>
            <person name="Duncan G."/>
            <person name="Agarkova I."/>
            <person name="Borodovsky M."/>
            <person name="Gurnon J."/>
            <person name="Kuo A."/>
            <person name="Lindquist E."/>
            <person name="Lucas S."/>
            <person name="Pangilinan J."/>
            <person name="Polle J."/>
            <person name="Salamov A."/>
            <person name="Terry A."/>
            <person name="Yamada T."/>
            <person name="Dunigan D.D."/>
            <person name="Grigoriev I.V."/>
            <person name="Claverie J.M."/>
            <person name="Van Etten J.L."/>
        </authorList>
    </citation>
    <scope>NUCLEOTIDE SEQUENCE [LARGE SCALE GENOMIC DNA]</scope>
    <source>
        <strain evidence="1 2">NC64A</strain>
    </source>
</reference>
<dbReference type="RefSeq" id="XP_005850503.1">
    <property type="nucleotide sequence ID" value="XM_005850441.1"/>
</dbReference>
<evidence type="ECO:0000313" key="1">
    <source>
        <dbReference type="EMBL" id="EFN58401.1"/>
    </source>
</evidence>
<dbReference type="GeneID" id="17358292"/>
<organism evidence="2">
    <name type="scientific">Chlorella variabilis</name>
    <name type="common">Green alga</name>
    <dbReference type="NCBI Taxonomy" id="554065"/>
    <lineage>
        <taxon>Eukaryota</taxon>
        <taxon>Viridiplantae</taxon>
        <taxon>Chlorophyta</taxon>
        <taxon>core chlorophytes</taxon>
        <taxon>Trebouxiophyceae</taxon>
        <taxon>Chlorellales</taxon>
        <taxon>Chlorellaceae</taxon>
        <taxon>Chlorella clade</taxon>
        <taxon>Chlorella</taxon>
    </lineage>
</organism>
<evidence type="ECO:0000313" key="2">
    <source>
        <dbReference type="Proteomes" id="UP000008141"/>
    </source>
</evidence>
<dbReference type="OrthoDB" id="1883156at2759"/>